<protein>
    <submittedName>
        <fullName evidence="2">Uncharacterized protein</fullName>
    </submittedName>
</protein>
<sequence>MGYVEKNLSEKRYEYALGKFYINVAIFLCKYKRKINDNVVFCDGRCIGQQVIHRGKKIFRSRKDMTWEKKHASFNAPKNEEEKTDGDEGIRVSEKVHHLMVKKFPQSTSILPKYPT</sequence>
<name>A0ABD2P047_9CUCU</name>
<evidence type="ECO:0000256" key="1">
    <source>
        <dbReference type="SAM" id="MobiDB-lite"/>
    </source>
</evidence>
<proteinExistence type="predicted"/>
<dbReference type="AlphaFoldDB" id="A0ABD2P047"/>
<dbReference type="EMBL" id="JABFTP020000165">
    <property type="protein sequence ID" value="KAL3284341.1"/>
    <property type="molecule type" value="Genomic_DNA"/>
</dbReference>
<reference evidence="2 3" key="1">
    <citation type="journal article" date="2021" name="BMC Biol.">
        <title>Horizontally acquired antibacterial genes associated with adaptive radiation of ladybird beetles.</title>
        <authorList>
            <person name="Li H.S."/>
            <person name="Tang X.F."/>
            <person name="Huang Y.H."/>
            <person name="Xu Z.Y."/>
            <person name="Chen M.L."/>
            <person name="Du X.Y."/>
            <person name="Qiu B.Y."/>
            <person name="Chen P.T."/>
            <person name="Zhang W."/>
            <person name="Slipinski A."/>
            <person name="Escalona H.E."/>
            <person name="Waterhouse R.M."/>
            <person name="Zwick A."/>
            <person name="Pang H."/>
        </authorList>
    </citation>
    <scope>NUCLEOTIDE SEQUENCE [LARGE SCALE GENOMIC DNA]</scope>
    <source>
        <strain evidence="2">SYSU2018</strain>
    </source>
</reference>
<feature type="region of interest" description="Disordered" evidence="1">
    <location>
        <begin position="70"/>
        <end position="89"/>
    </location>
</feature>
<comment type="caution">
    <text evidence="2">The sequence shown here is derived from an EMBL/GenBank/DDBJ whole genome shotgun (WGS) entry which is preliminary data.</text>
</comment>
<keyword evidence="3" id="KW-1185">Reference proteome</keyword>
<feature type="compositionally biased region" description="Basic and acidic residues" evidence="1">
    <location>
        <begin position="78"/>
        <end position="89"/>
    </location>
</feature>
<evidence type="ECO:0000313" key="2">
    <source>
        <dbReference type="EMBL" id="KAL3284341.1"/>
    </source>
</evidence>
<organism evidence="2 3">
    <name type="scientific">Cryptolaemus montrouzieri</name>
    <dbReference type="NCBI Taxonomy" id="559131"/>
    <lineage>
        <taxon>Eukaryota</taxon>
        <taxon>Metazoa</taxon>
        <taxon>Ecdysozoa</taxon>
        <taxon>Arthropoda</taxon>
        <taxon>Hexapoda</taxon>
        <taxon>Insecta</taxon>
        <taxon>Pterygota</taxon>
        <taxon>Neoptera</taxon>
        <taxon>Endopterygota</taxon>
        <taxon>Coleoptera</taxon>
        <taxon>Polyphaga</taxon>
        <taxon>Cucujiformia</taxon>
        <taxon>Coccinelloidea</taxon>
        <taxon>Coccinellidae</taxon>
        <taxon>Scymninae</taxon>
        <taxon>Scymnini</taxon>
        <taxon>Cryptolaemus</taxon>
    </lineage>
</organism>
<gene>
    <name evidence="2" type="ORF">HHI36_018505</name>
</gene>
<dbReference type="Proteomes" id="UP001516400">
    <property type="component" value="Unassembled WGS sequence"/>
</dbReference>
<accession>A0ABD2P047</accession>
<evidence type="ECO:0000313" key="3">
    <source>
        <dbReference type="Proteomes" id="UP001516400"/>
    </source>
</evidence>